<organism evidence="1 2">
    <name type="scientific">Trichodelitschia bisporula</name>
    <dbReference type="NCBI Taxonomy" id="703511"/>
    <lineage>
        <taxon>Eukaryota</taxon>
        <taxon>Fungi</taxon>
        <taxon>Dikarya</taxon>
        <taxon>Ascomycota</taxon>
        <taxon>Pezizomycotina</taxon>
        <taxon>Dothideomycetes</taxon>
        <taxon>Dothideomycetes incertae sedis</taxon>
        <taxon>Phaeotrichales</taxon>
        <taxon>Phaeotrichaceae</taxon>
        <taxon>Trichodelitschia</taxon>
    </lineage>
</organism>
<dbReference type="EMBL" id="ML996694">
    <property type="protein sequence ID" value="KAF2400921.1"/>
    <property type="molecule type" value="Genomic_DNA"/>
</dbReference>
<protein>
    <submittedName>
        <fullName evidence="1">Uncharacterized protein</fullName>
    </submittedName>
</protein>
<accession>A0A6G1HYD4</accession>
<evidence type="ECO:0000313" key="1">
    <source>
        <dbReference type="EMBL" id="KAF2400921.1"/>
    </source>
</evidence>
<dbReference type="AlphaFoldDB" id="A0A6G1HYD4"/>
<name>A0A6G1HYD4_9PEZI</name>
<dbReference type="Proteomes" id="UP000799640">
    <property type="component" value="Unassembled WGS sequence"/>
</dbReference>
<reference evidence="1" key="1">
    <citation type="journal article" date="2020" name="Stud. Mycol.">
        <title>101 Dothideomycetes genomes: a test case for predicting lifestyles and emergence of pathogens.</title>
        <authorList>
            <person name="Haridas S."/>
            <person name="Albert R."/>
            <person name="Binder M."/>
            <person name="Bloem J."/>
            <person name="Labutti K."/>
            <person name="Salamov A."/>
            <person name="Andreopoulos B."/>
            <person name="Baker S."/>
            <person name="Barry K."/>
            <person name="Bills G."/>
            <person name="Bluhm B."/>
            <person name="Cannon C."/>
            <person name="Castanera R."/>
            <person name="Culley D."/>
            <person name="Daum C."/>
            <person name="Ezra D."/>
            <person name="Gonzalez J."/>
            <person name="Henrissat B."/>
            <person name="Kuo A."/>
            <person name="Liang C."/>
            <person name="Lipzen A."/>
            <person name="Lutzoni F."/>
            <person name="Magnuson J."/>
            <person name="Mondo S."/>
            <person name="Nolan M."/>
            <person name="Ohm R."/>
            <person name="Pangilinan J."/>
            <person name="Park H.-J."/>
            <person name="Ramirez L."/>
            <person name="Alfaro M."/>
            <person name="Sun H."/>
            <person name="Tritt A."/>
            <person name="Yoshinaga Y."/>
            <person name="Zwiers L.-H."/>
            <person name="Turgeon B."/>
            <person name="Goodwin S."/>
            <person name="Spatafora J."/>
            <person name="Crous P."/>
            <person name="Grigoriev I."/>
        </authorList>
    </citation>
    <scope>NUCLEOTIDE SEQUENCE</scope>
    <source>
        <strain evidence="1">CBS 262.69</strain>
    </source>
</reference>
<evidence type="ECO:0000313" key="2">
    <source>
        <dbReference type="Proteomes" id="UP000799640"/>
    </source>
</evidence>
<gene>
    <name evidence="1" type="ORF">EJ06DRAFT_413047</name>
</gene>
<keyword evidence="2" id="KW-1185">Reference proteome</keyword>
<sequence length="257" mass="28004">MEKIVNARLCSCGCFVEWVVARVVVDVGDFFRAASEGLGSEWHNCSEWRGELWRGLGKARRGGAGGRSVPLSCGVESRAGSGGTLFPSRCQWDRAPLFLYPGRPGPLGRECHNRSLDPSSLLPSVNNVTLIVTLRTNCLFRLQPLNSLSRLLSTLLHSLRGLRASPSCLLIPIPALLLGRATSTRTRPYRTCVCNPSLNQPLHIIHQLYHDSTFHLSVSSASTASLAPASTILQIVATAETSRNDHILGLDQLHFSL</sequence>
<proteinExistence type="predicted"/>